<evidence type="ECO:0000256" key="1">
    <source>
        <dbReference type="ARBA" id="ARBA00022729"/>
    </source>
</evidence>
<keyword evidence="2" id="KW-0413">Isomerase</keyword>
<dbReference type="PROSITE" id="PS50198">
    <property type="entry name" value="PPIC_PPIASE_2"/>
    <property type="match status" value="2"/>
</dbReference>
<dbReference type="STRING" id="1678841.TBC1_111710"/>
<evidence type="ECO:0000313" key="4">
    <source>
        <dbReference type="EMBL" id="GAP43554.1"/>
    </source>
</evidence>
<protein>
    <submittedName>
        <fullName evidence="4">Periplasmic chaperone for outer membrane proteins SurA</fullName>
    </submittedName>
</protein>
<dbReference type="SUPFAM" id="SSF109998">
    <property type="entry name" value="Triger factor/SurA peptide-binding domain-like"/>
    <property type="match status" value="1"/>
</dbReference>
<dbReference type="Pfam" id="PF00639">
    <property type="entry name" value="Rotamase"/>
    <property type="match status" value="2"/>
</dbReference>
<keyword evidence="5" id="KW-1185">Reference proteome</keyword>
<evidence type="ECO:0000313" key="5">
    <source>
        <dbReference type="Proteomes" id="UP000053091"/>
    </source>
</evidence>
<name>A0A0S7BZ72_9BACT</name>
<evidence type="ECO:0000256" key="2">
    <source>
        <dbReference type="PROSITE-ProRule" id="PRU00278"/>
    </source>
</evidence>
<dbReference type="PROSITE" id="PS01096">
    <property type="entry name" value="PPIC_PPIASE_1"/>
    <property type="match status" value="1"/>
</dbReference>
<dbReference type="PANTHER" id="PTHR47637">
    <property type="entry name" value="CHAPERONE SURA"/>
    <property type="match status" value="1"/>
</dbReference>
<organism evidence="4">
    <name type="scientific">Lentimicrobium saccharophilum</name>
    <dbReference type="NCBI Taxonomy" id="1678841"/>
    <lineage>
        <taxon>Bacteria</taxon>
        <taxon>Pseudomonadati</taxon>
        <taxon>Bacteroidota</taxon>
        <taxon>Bacteroidia</taxon>
        <taxon>Bacteroidales</taxon>
        <taxon>Lentimicrobiaceae</taxon>
        <taxon>Lentimicrobium</taxon>
    </lineage>
</organism>
<sequence length="450" mass="51823">MKIERIVALLILMMILVAADKGYAQEQVIDEVVAVVGANYILQSDIETQYIQFRMQGIISDARATRCRILEDLLFQKLLLNQAELDSIEVSDDEIEQTMDARFRYYIQQFGSQEKLEQFYKKPLIQIREEFRSLVKEQLMVDQVQQNLVKDIKVTPSEVRSFFNRIPNDSIPLIEMEYEVGRIVKEPSISKEEMDATRERLRALRDRLIKGENFAALAALYSEDPGSAKKGGEVGFVSRGQLYPEYEAAAFGLKKGEISDIIKSKAGYHVIQLIERRGEMINTRHILLMPKISDDDLARASRLLDSVAGLIREKKMTFEEAALKFSDDPGKISGGLMVNEMTGNTRFSAKHLDPKIFFAIDKMNVGDVSRPMIMTNEEAKQTLNLYYLKTRTEPHRANLKDDYSTIQQWALNKKQDDVINKWIGDKIGKTYFRINESYQDCNFEHNWSIQ</sequence>
<dbReference type="InterPro" id="IPR050280">
    <property type="entry name" value="OMP_Chaperone_SurA"/>
</dbReference>
<dbReference type="InterPro" id="IPR027304">
    <property type="entry name" value="Trigger_fact/SurA_dom_sf"/>
</dbReference>
<evidence type="ECO:0000259" key="3">
    <source>
        <dbReference type="PROSITE" id="PS50198"/>
    </source>
</evidence>
<keyword evidence="2" id="KW-0697">Rotamase</keyword>
<dbReference type="EMBL" id="DF968182">
    <property type="protein sequence ID" value="GAP43554.1"/>
    <property type="molecule type" value="Genomic_DNA"/>
</dbReference>
<dbReference type="PATRIC" id="fig|1678841.3.peg.1902"/>
<dbReference type="SUPFAM" id="SSF54534">
    <property type="entry name" value="FKBP-like"/>
    <property type="match status" value="2"/>
</dbReference>
<dbReference type="Gene3D" id="3.10.50.40">
    <property type="match status" value="2"/>
</dbReference>
<proteinExistence type="predicted"/>
<feature type="domain" description="PpiC" evidence="3">
    <location>
        <begin position="278"/>
        <end position="372"/>
    </location>
</feature>
<dbReference type="InterPro" id="IPR046357">
    <property type="entry name" value="PPIase_dom_sf"/>
</dbReference>
<keyword evidence="1" id="KW-0732">Signal</keyword>
<dbReference type="Proteomes" id="UP000053091">
    <property type="component" value="Unassembled WGS sequence"/>
</dbReference>
<feature type="domain" description="PpiC" evidence="3">
    <location>
        <begin position="175"/>
        <end position="275"/>
    </location>
</feature>
<gene>
    <name evidence="4" type="ORF">TBC1_111710</name>
</gene>
<reference evidence="4" key="1">
    <citation type="journal article" date="2015" name="Genome Announc.">
        <title>Draft Genome Sequence of Bacteroidales Strain TBC1, a Novel Isolate from a Methanogenic Wastewater Treatment System.</title>
        <authorList>
            <person name="Tourlousse D.M."/>
            <person name="Matsuura N."/>
            <person name="Sun L."/>
            <person name="Toyonaga M."/>
            <person name="Kuroda K."/>
            <person name="Ohashi A."/>
            <person name="Cruz R."/>
            <person name="Yamaguchi T."/>
            <person name="Sekiguchi Y."/>
        </authorList>
    </citation>
    <scope>NUCLEOTIDE SEQUENCE [LARGE SCALE GENOMIC DNA]</scope>
    <source>
        <strain evidence="4">TBC1</strain>
    </source>
</reference>
<dbReference type="InterPro" id="IPR023058">
    <property type="entry name" value="PPIase_PpiC_CS"/>
</dbReference>
<dbReference type="Gene3D" id="1.10.4030.10">
    <property type="entry name" value="Porin chaperone SurA, peptide-binding domain"/>
    <property type="match status" value="1"/>
</dbReference>
<dbReference type="AlphaFoldDB" id="A0A0S7BZ72"/>
<dbReference type="OrthoDB" id="14196at2"/>
<dbReference type="PANTHER" id="PTHR47637:SF1">
    <property type="entry name" value="CHAPERONE SURA"/>
    <property type="match status" value="1"/>
</dbReference>
<dbReference type="GO" id="GO:0003755">
    <property type="term" value="F:peptidyl-prolyl cis-trans isomerase activity"/>
    <property type="evidence" value="ECO:0007669"/>
    <property type="project" value="UniProtKB-KW"/>
</dbReference>
<dbReference type="InterPro" id="IPR000297">
    <property type="entry name" value="PPIase_PpiC"/>
</dbReference>
<accession>A0A0S7BZ72</accession>
<dbReference type="RefSeq" id="WP_062040844.1">
    <property type="nucleotide sequence ID" value="NZ_DF968182.1"/>
</dbReference>